<evidence type="ECO:0000256" key="1">
    <source>
        <dbReference type="ARBA" id="ARBA00022553"/>
    </source>
</evidence>
<organism evidence="5 6">
    <name type="scientific">Gottschalkia acidurici (strain ATCC 7906 / DSM 604 / BCRC 14475 / CIP 104303 / KCTC 5404 / NCIMB 10678 / 9a)</name>
    <name type="common">Clostridium acidurici</name>
    <dbReference type="NCBI Taxonomy" id="1128398"/>
    <lineage>
        <taxon>Bacteria</taxon>
        <taxon>Bacillati</taxon>
        <taxon>Bacillota</taxon>
        <taxon>Tissierellia</taxon>
        <taxon>Tissierellales</taxon>
        <taxon>Gottschalkiaceae</taxon>
        <taxon>Gottschalkia</taxon>
    </lineage>
</organism>
<dbReference type="AlphaFoldDB" id="K0B2Y8"/>
<dbReference type="KEGG" id="cad:Curi_c19820"/>
<gene>
    <name evidence="5" type="ordered locus">Curi_c19820</name>
</gene>
<dbReference type="InterPro" id="IPR016120">
    <property type="entry name" value="Sig_transdc_His_kin_SpoOB"/>
</dbReference>
<dbReference type="EMBL" id="CP003326">
    <property type="protein sequence ID" value="AFS78986.1"/>
    <property type="molecule type" value="Genomic_DNA"/>
</dbReference>
<evidence type="ECO:0000313" key="6">
    <source>
        <dbReference type="Proteomes" id="UP000006094"/>
    </source>
</evidence>
<reference evidence="5 6" key="1">
    <citation type="journal article" date="2012" name="PLoS ONE">
        <title>The purine-utilizing bacterium Clostridium acidurici 9a: a genome-guided metabolic reconsideration.</title>
        <authorList>
            <person name="Hartwich K."/>
            <person name="Poehlein A."/>
            <person name="Daniel R."/>
        </authorList>
    </citation>
    <scope>NUCLEOTIDE SEQUENCE [LARGE SCALE GENOMIC DNA]</scope>
    <source>
        <strain evidence="6">ATCC 7906 / DSM 604 / BCRC 14475 / CIP 104303 / KCTC 5404 / NCIMB 10678 / 9a</strain>
    </source>
</reference>
<evidence type="ECO:0000259" key="4">
    <source>
        <dbReference type="Pfam" id="PF14689"/>
    </source>
</evidence>
<dbReference type="Pfam" id="PF14689">
    <property type="entry name" value="SPOB_a"/>
    <property type="match status" value="1"/>
</dbReference>
<keyword evidence="6" id="KW-1185">Reference proteome</keyword>
<dbReference type="eggNOG" id="COG3290">
    <property type="taxonomic scope" value="Bacteria"/>
</dbReference>
<keyword evidence="2" id="KW-0808">Transferase</keyword>
<dbReference type="GO" id="GO:0000155">
    <property type="term" value="F:phosphorelay sensor kinase activity"/>
    <property type="evidence" value="ECO:0007669"/>
    <property type="project" value="InterPro"/>
</dbReference>
<dbReference type="Proteomes" id="UP000006094">
    <property type="component" value="Chromosome"/>
</dbReference>
<dbReference type="SUPFAM" id="SSF55890">
    <property type="entry name" value="Sporulation response regulatory protein Spo0B"/>
    <property type="match status" value="1"/>
</dbReference>
<keyword evidence="3 5" id="KW-0418">Kinase</keyword>
<protein>
    <submittedName>
        <fullName evidence="5">Signal transduction histidine kinase</fullName>
    </submittedName>
</protein>
<name>K0B2Y8_GOTA9</name>
<dbReference type="InterPro" id="IPR039506">
    <property type="entry name" value="SPOB_a"/>
</dbReference>
<accession>K0B2Y8</accession>
<evidence type="ECO:0000256" key="3">
    <source>
        <dbReference type="ARBA" id="ARBA00022777"/>
    </source>
</evidence>
<dbReference type="Gene3D" id="1.10.287.130">
    <property type="match status" value="1"/>
</dbReference>
<sequence>MKNLELLNIKDLKNLSRNQRHDYMNIFQIIYGYLQLNRKEDAIDQIKKVTSMTQNISKLYSISIFSMVLLLERKIMQANNLGINLNIEVETESNSEFRAIDNEEELLEKTREIIDCLLYQHSEDQELTINMKIIENIDSIEITILTNSQYYNLDEVKYIENLYDEAKVHNNKIIITLKYEGVKNIQIKESIYSKIYSNTI</sequence>
<keyword evidence="1" id="KW-0597">Phosphoprotein</keyword>
<evidence type="ECO:0000256" key="2">
    <source>
        <dbReference type="ARBA" id="ARBA00022679"/>
    </source>
</evidence>
<dbReference type="STRING" id="1128398.Curi_c19820"/>
<feature type="domain" description="SpoOB alpha-helical" evidence="4">
    <location>
        <begin position="3"/>
        <end position="61"/>
    </location>
</feature>
<evidence type="ECO:0000313" key="5">
    <source>
        <dbReference type="EMBL" id="AFS78986.1"/>
    </source>
</evidence>
<proteinExistence type="predicted"/>
<dbReference type="HOGENOM" id="CLU_1493779_0_0_9"/>